<evidence type="ECO:0000256" key="1">
    <source>
        <dbReference type="SAM" id="MobiDB-lite"/>
    </source>
</evidence>
<evidence type="ECO:0000313" key="3">
    <source>
        <dbReference type="Proteomes" id="UP001310890"/>
    </source>
</evidence>
<feature type="region of interest" description="Disordered" evidence="1">
    <location>
        <begin position="366"/>
        <end position="396"/>
    </location>
</feature>
<feature type="compositionally biased region" description="Acidic residues" evidence="1">
    <location>
        <begin position="327"/>
        <end position="348"/>
    </location>
</feature>
<comment type="caution">
    <text evidence="2">The sequence shown here is derived from an EMBL/GenBank/DDBJ whole genome shotgun (WGS) entry which is preliminary data.</text>
</comment>
<dbReference type="AlphaFoldDB" id="A0AAN7TS85"/>
<dbReference type="EMBL" id="JAVRRL010000014">
    <property type="protein sequence ID" value="KAK5115097.1"/>
    <property type="molecule type" value="Genomic_DNA"/>
</dbReference>
<dbReference type="Proteomes" id="UP001310890">
    <property type="component" value="Unassembled WGS sequence"/>
</dbReference>
<gene>
    <name evidence="2" type="ORF">LTR62_001794</name>
</gene>
<feature type="compositionally biased region" description="Basic and acidic residues" evidence="1">
    <location>
        <begin position="379"/>
        <end position="388"/>
    </location>
</feature>
<protein>
    <submittedName>
        <fullName evidence="2">Uncharacterized protein</fullName>
    </submittedName>
</protein>
<evidence type="ECO:0000313" key="2">
    <source>
        <dbReference type="EMBL" id="KAK5115097.1"/>
    </source>
</evidence>
<accession>A0AAN7TS85</accession>
<name>A0AAN7TS85_9PEZI</name>
<sequence>MELETDDVSVAPPRVEAVVTDDVDSEEVETMAVDDDTVDVEVCPPYDRLDEELLDPTYVARLEAPLEVAEKDLEREELDSVLLDVADPELAITLDELTTVDVLRLEELDNPVAEDVPIVDALDVEVGTLLAELETVGTADVALLDEPDDVATTTNEEDESVTPEVDELKELLDLELLAEVLATADDKYIVPSDGSVGPDEEVAVDVLPVDVLPIDILLVESVALDKVEVKVADTEEDSDTDFDVETLLLVKTELAGSERIVDVVTVVGRDEVAVVVVVSVIVDSMLVDPVNELLAGVEEVELELSGLLVDEELAVDGTVVLKLTEEDVDEEDVDEEDVDEEELEDVADDKEKLEKVEVDKDELSRVDVDKEELDEVEVDNEKLDRDAPAEAELVVP</sequence>
<reference evidence="2" key="1">
    <citation type="submission" date="2023-08" db="EMBL/GenBank/DDBJ databases">
        <title>Black Yeasts Isolated from many extreme environments.</title>
        <authorList>
            <person name="Coleine C."/>
            <person name="Stajich J.E."/>
            <person name="Selbmann L."/>
        </authorList>
    </citation>
    <scope>NUCLEOTIDE SEQUENCE</scope>
    <source>
        <strain evidence="2">CCFEE 5401</strain>
    </source>
</reference>
<proteinExistence type="predicted"/>
<organism evidence="2 3">
    <name type="scientific">Meristemomyces frigidus</name>
    <dbReference type="NCBI Taxonomy" id="1508187"/>
    <lineage>
        <taxon>Eukaryota</taxon>
        <taxon>Fungi</taxon>
        <taxon>Dikarya</taxon>
        <taxon>Ascomycota</taxon>
        <taxon>Pezizomycotina</taxon>
        <taxon>Dothideomycetes</taxon>
        <taxon>Dothideomycetidae</taxon>
        <taxon>Mycosphaerellales</taxon>
        <taxon>Teratosphaeriaceae</taxon>
        <taxon>Meristemomyces</taxon>
    </lineage>
</organism>
<feature type="compositionally biased region" description="Acidic residues" evidence="1">
    <location>
        <begin position="369"/>
        <end position="378"/>
    </location>
</feature>
<feature type="region of interest" description="Disordered" evidence="1">
    <location>
        <begin position="327"/>
        <end position="351"/>
    </location>
</feature>